<dbReference type="SUPFAM" id="SSF53218">
    <property type="entry name" value="Molybdenum cofactor biosynthesis proteins"/>
    <property type="match status" value="1"/>
</dbReference>
<evidence type="ECO:0000259" key="2">
    <source>
        <dbReference type="SMART" id="SM00852"/>
    </source>
</evidence>
<dbReference type="PIRSF" id="PIRSF006728">
    <property type="entry name" value="CinA"/>
    <property type="match status" value="1"/>
</dbReference>
<keyword evidence="4" id="KW-1185">Reference proteome</keyword>
<dbReference type="Gene3D" id="3.40.980.10">
    <property type="entry name" value="MoaB/Mog-like domain"/>
    <property type="match status" value="1"/>
</dbReference>
<dbReference type="InterPro" id="IPR036653">
    <property type="entry name" value="CinA-like_C"/>
</dbReference>
<accession>A0ABS1J840</accession>
<evidence type="ECO:0000313" key="4">
    <source>
        <dbReference type="Proteomes" id="UP000602284"/>
    </source>
</evidence>
<proteinExistence type="inferred from homology"/>
<evidence type="ECO:0000313" key="3">
    <source>
        <dbReference type="EMBL" id="MBL0386370.1"/>
    </source>
</evidence>
<dbReference type="InterPro" id="IPR001453">
    <property type="entry name" value="MoaB/Mog_dom"/>
</dbReference>
<dbReference type="InterPro" id="IPR008136">
    <property type="entry name" value="CinA_C"/>
</dbReference>
<dbReference type="Pfam" id="PF00994">
    <property type="entry name" value="MoCF_biosynth"/>
    <property type="match status" value="1"/>
</dbReference>
<dbReference type="InterPro" id="IPR036425">
    <property type="entry name" value="MoaB/Mog-like_dom_sf"/>
</dbReference>
<dbReference type="SUPFAM" id="SSF142433">
    <property type="entry name" value="CinA-like"/>
    <property type="match status" value="1"/>
</dbReference>
<dbReference type="Pfam" id="PF18146">
    <property type="entry name" value="CinA_KH"/>
    <property type="match status" value="1"/>
</dbReference>
<dbReference type="NCBIfam" id="NF001813">
    <property type="entry name" value="PRK00549.1"/>
    <property type="match status" value="1"/>
</dbReference>
<dbReference type="NCBIfam" id="TIGR00177">
    <property type="entry name" value="molyb_syn"/>
    <property type="match status" value="1"/>
</dbReference>
<dbReference type="InterPro" id="IPR008135">
    <property type="entry name" value="Competence-induced_CinA"/>
</dbReference>
<dbReference type="EMBL" id="JAEQNB010000001">
    <property type="protein sequence ID" value="MBL0386370.1"/>
    <property type="molecule type" value="Genomic_DNA"/>
</dbReference>
<dbReference type="PANTHER" id="PTHR13939">
    <property type="entry name" value="NICOTINAMIDE-NUCLEOTIDE AMIDOHYDROLASE PNCC"/>
    <property type="match status" value="1"/>
</dbReference>
<dbReference type="Proteomes" id="UP000602284">
    <property type="component" value="Unassembled WGS sequence"/>
</dbReference>
<reference evidence="3 4" key="1">
    <citation type="submission" date="2021-01" db="EMBL/GenBank/DDBJ databases">
        <title>Tumebacillus sp. strain ITR2 16S ribosomal RNA gene Genome sequencing and assembly.</title>
        <authorList>
            <person name="Kang M."/>
        </authorList>
    </citation>
    <scope>NUCLEOTIDE SEQUENCE [LARGE SCALE GENOMIC DNA]</scope>
    <source>
        <strain evidence="3 4">ITR2</strain>
    </source>
</reference>
<dbReference type="SMART" id="SM00852">
    <property type="entry name" value="MoCF_biosynth"/>
    <property type="match status" value="1"/>
</dbReference>
<dbReference type="CDD" id="cd00885">
    <property type="entry name" value="cinA"/>
    <property type="match status" value="1"/>
</dbReference>
<protein>
    <recommendedName>
        <fullName evidence="1">Putative competence-damage inducible protein</fullName>
    </recommendedName>
</protein>
<comment type="similarity">
    <text evidence="1">Belongs to the CinA family.</text>
</comment>
<dbReference type="InterPro" id="IPR050101">
    <property type="entry name" value="CinA"/>
</dbReference>
<dbReference type="HAMAP" id="MF_00226_B">
    <property type="entry name" value="CinA_B"/>
    <property type="match status" value="1"/>
</dbReference>
<dbReference type="InterPro" id="IPR041424">
    <property type="entry name" value="CinA_KH"/>
</dbReference>
<sequence length="405" mass="44150">MNAEIIAVGTEILLGQITNTNARYLSEQLAVAGVNVFFHQVVGDNMKRLTDAISLAQSRSDLIFLCGGLGPTEDDLTREALAAVLGRSLELDERVLEQLVQLFARLGREMTPNNRQQAMRIQGALILDNPRGTAPGQYVEAEGRHYVLLPGPPTEMIPMFVEQVLPLLHKLSGESQTIRNRVLRIFGLGEPAVETKVADLLESTNPTIASYASEGECKLRVTAKADSVEAADDLIAGLEMQVRERLGGFIYGVDDEKLPVVVGKQLIEKGLTLAVYEGVTGGVLTSMLHEYRGVSSYIKEAMVLADGELLKTRLGLREYKTLEERAGVIAEAMRRYAGADWAVAVSDLVTPNEGSAAANMRDVYFAVSGPQANDTKVVRIRGDQTQLRIRAAKHALHLLIQSMEA</sequence>
<dbReference type="Gene3D" id="3.30.70.2860">
    <property type="match status" value="1"/>
</dbReference>
<dbReference type="RefSeq" id="WP_201632590.1">
    <property type="nucleotide sequence ID" value="NZ_JAEQNB010000001.1"/>
</dbReference>
<dbReference type="NCBIfam" id="TIGR00200">
    <property type="entry name" value="cinA_nterm"/>
    <property type="match status" value="1"/>
</dbReference>
<gene>
    <name evidence="1" type="primary">cinA</name>
    <name evidence="3" type="ORF">JJB07_06890</name>
</gene>
<name>A0ABS1J840_9BACL</name>
<evidence type="ECO:0000256" key="1">
    <source>
        <dbReference type="HAMAP-Rule" id="MF_00226"/>
    </source>
</evidence>
<organism evidence="3 4">
    <name type="scientific">Tumebacillus amylolyticus</name>
    <dbReference type="NCBI Taxonomy" id="2801339"/>
    <lineage>
        <taxon>Bacteria</taxon>
        <taxon>Bacillati</taxon>
        <taxon>Bacillota</taxon>
        <taxon>Bacilli</taxon>
        <taxon>Bacillales</taxon>
        <taxon>Alicyclobacillaceae</taxon>
        <taxon>Tumebacillus</taxon>
    </lineage>
</organism>
<dbReference type="Pfam" id="PF02464">
    <property type="entry name" value="CinA"/>
    <property type="match status" value="1"/>
</dbReference>
<dbReference type="Gene3D" id="3.90.950.20">
    <property type="entry name" value="CinA-like"/>
    <property type="match status" value="1"/>
</dbReference>
<comment type="caution">
    <text evidence="3">The sequence shown here is derived from an EMBL/GenBank/DDBJ whole genome shotgun (WGS) entry which is preliminary data.</text>
</comment>
<dbReference type="PANTHER" id="PTHR13939:SF0">
    <property type="entry name" value="NMN AMIDOHYDROLASE-LIKE PROTEIN YFAY"/>
    <property type="match status" value="1"/>
</dbReference>
<feature type="domain" description="MoaB/Mog" evidence="2">
    <location>
        <begin position="4"/>
        <end position="170"/>
    </location>
</feature>